<dbReference type="AlphaFoldDB" id="A0AA39CM90"/>
<gene>
    <name evidence="3" type="ORF">H2200_002919</name>
</gene>
<dbReference type="SUPFAM" id="SSF54427">
    <property type="entry name" value="NTF2-like"/>
    <property type="match status" value="1"/>
</dbReference>
<organism evidence="3 4">
    <name type="scientific">Cladophialophora chaetospira</name>
    <dbReference type="NCBI Taxonomy" id="386627"/>
    <lineage>
        <taxon>Eukaryota</taxon>
        <taxon>Fungi</taxon>
        <taxon>Dikarya</taxon>
        <taxon>Ascomycota</taxon>
        <taxon>Pezizomycotina</taxon>
        <taxon>Eurotiomycetes</taxon>
        <taxon>Chaetothyriomycetidae</taxon>
        <taxon>Chaetothyriales</taxon>
        <taxon>Herpotrichiellaceae</taxon>
        <taxon>Cladophialophora</taxon>
    </lineage>
</organism>
<name>A0AA39CM90_9EURO</name>
<dbReference type="Gene3D" id="3.10.450.50">
    <property type="match status" value="1"/>
</dbReference>
<proteinExistence type="predicted"/>
<feature type="domain" description="SnoaL-like" evidence="2">
    <location>
        <begin position="65"/>
        <end position="193"/>
    </location>
</feature>
<dbReference type="InterPro" id="IPR037401">
    <property type="entry name" value="SnoaL-like"/>
</dbReference>
<feature type="chain" id="PRO_5041363854" description="SnoaL-like domain-containing protein" evidence="1">
    <location>
        <begin position="25"/>
        <end position="207"/>
    </location>
</feature>
<keyword evidence="4" id="KW-1185">Reference proteome</keyword>
<dbReference type="Pfam" id="PF13577">
    <property type="entry name" value="SnoaL_4"/>
    <property type="match status" value="1"/>
</dbReference>
<reference evidence="3" key="1">
    <citation type="submission" date="2022-10" db="EMBL/GenBank/DDBJ databases">
        <title>Culturing micro-colonial fungi from biological soil crusts in the Mojave desert and describing Neophaeococcomyces mojavensis, and introducing the new genera and species Taxawa tesnikishii.</title>
        <authorList>
            <person name="Kurbessoian T."/>
            <person name="Stajich J.E."/>
        </authorList>
    </citation>
    <scope>NUCLEOTIDE SEQUENCE</scope>
    <source>
        <strain evidence="3">TK_41</strain>
    </source>
</reference>
<dbReference type="InterPro" id="IPR032710">
    <property type="entry name" value="NTF2-like_dom_sf"/>
</dbReference>
<feature type="signal peptide" evidence="1">
    <location>
        <begin position="1"/>
        <end position="24"/>
    </location>
</feature>
<evidence type="ECO:0000259" key="2">
    <source>
        <dbReference type="Pfam" id="PF13577"/>
    </source>
</evidence>
<evidence type="ECO:0000313" key="4">
    <source>
        <dbReference type="Proteomes" id="UP001172673"/>
    </source>
</evidence>
<sequence>MYRKAANVLLPILALAASFGPGLAIAETLNNSGSSGHCPTIAPGPVAIYDLDNILPSVVSQDVVAVDAIRNTLAQYPFAIDGKNYDRLDKVFTQNAVVNYSAPIGVLSGLPAIKTIADGLAMFNRTHHSYGTQYIKICSPSSAIAITYYTASHFLTPDLGPTFAPDTQALYAYGQYQDTLAKQNDGTWKVTYRNLVYQGPLIIDQNS</sequence>
<dbReference type="EMBL" id="JAPDRK010000004">
    <property type="protein sequence ID" value="KAJ9612978.1"/>
    <property type="molecule type" value="Genomic_DNA"/>
</dbReference>
<protein>
    <recommendedName>
        <fullName evidence="2">SnoaL-like domain-containing protein</fullName>
    </recommendedName>
</protein>
<evidence type="ECO:0000256" key="1">
    <source>
        <dbReference type="SAM" id="SignalP"/>
    </source>
</evidence>
<comment type="caution">
    <text evidence="3">The sequence shown here is derived from an EMBL/GenBank/DDBJ whole genome shotgun (WGS) entry which is preliminary data.</text>
</comment>
<evidence type="ECO:0000313" key="3">
    <source>
        <dbReference type="EMBL" id="KAJ9612978.1"/>
    </source>
</evidence>
<dbReference type="Proteomes" id="UP001172673">
    <property type="component" value="Unassembled WGS sequence"/>
</dbReference>
<keyword evidence="1" id="KW-0732">Signal</keyword>
<accession>A0AA39CM90</accession>